<comment type="miscellaneous">
    <text evidence="9">The reaction proceeds by a bi uni uni bi ping pong mechanism.</text>
</comment>
<accession>A0ABP3JRX8</accession>
<comment type="similarity">
    <text evidence="2 9">Belongs to the pantothenate synthetase family.</text>
</comment>
<sequence length="291" mass="33222">MKTIKTIDSMRQTKKGFHESNKSIGFVPTMGSLHEGHLSLIRRAREENEIVIVSIFVNPLQFNQSHDLEQYPRNFKRDEQLLMNEDVDYVFYPTKEEMYPNSLSVDLNLSKRKDVLCGATRPGHFEGVLTVLTKLFNIIAPNRVYFGLKDAQQVAVVDGLIKDLNFDIELIPVPTVRESDGLAMSSRNVNLLKEEKEESHYLYQALLKGKGVVEEGDWSREQVISTVQSELEHHLSGEVDYVDCLTYPELSSEISKIHDIIIAVAINYKQARLIDNIILKPSGEVKYRSEP</sequence>
<dbReference type="PANTHER" id="PTHR21299:SF1">
    <property type="entry name" value="PANTOATE--BETA-ALANINE LIGASE"/>
    <property type="match status" value="1"/>
</dbReference>
<dbReference type="RefSeq" id="WP_343782542.1">
    <property type="nucleotide sequence ID" value="NZ_BAAACZ010000009.1"/>
</dbReference>
<keyword evidence="7 9" id="KW-0067">ATP-binding</keyword>
<dbReference type="InterPro" id="IPR004821">
    <property type="entry name" value="Cyt_trans-like"/>
</dbReference>
<dbReference type="Gene3D" id="3.40.50.620">
    <property type="entry name" value="HUPs"/>
    <property type="match status" value="1"/>
</dbReference>
<feature type="binding site" evidence="9">
    <location>
        <position position="176"/>
    </location>
    <ligand>
        <name>ATP</name>
        <dbReference type="ChEBI" id="CHEBI:30616"/>
    </ligand>
</feature>
<evidence type="ECO:0000256" key="7">
    <source>
        <dbReference type="ARBA" id="ARBA00022840"/>
    </source>
</evidence>
<keyword evidence="3 9" id="KW-0963">Cytoplasm</keyword>
<evidence type="ECO:0000256" key="1">
    <source>
        <dbReference type="ARBA" id="ARBA00004990"/>
    </source>
</evidence>
<feature type="binding site" evidence="9">
    <location>
        <position position="61"/>
    </location>
    <ligand>
        <name>beta-alanine</name>
        <dbReference type="ChEBI" id="CHEBI:57966"/>
    </ligand>
</feature>
<dbReference type="GO" id="GO:0016874">
    <property type="term" value="F:ligase activity"/>
    <property type="evidence" value="ECO:0007669"/>
    <property type="project" value="UniProtKB-KW"/>
</dbReference>
<dbReference type="CDD" id="cd00560">
    <property type="entry name" value="PanC"/>
    <property type="match status" value="1"/>
</dbReference>
<gene>
    <name evidence="9 10" type="primary">panC</name>
    <name evidence="10" type="ORF">GCM10008935_12900</name>
</gene>
<dbReference type="HAMAP" id="MF_00158">
    <property type="entry name" value="PanC"/>
    <property type="match status" value="1"/>
</dbReference>
<dbReference type="EC" id="6.3.2.1" evidence="9"/>
<dbReference type="Pfam" id="PF02569">
    <property type="entry name" value="Pantoate_ligase"/>
    <property type="match status" value="1"/>
</dbReference>
<dbReference type="SUPFAM" id="SSF52374">
    <property type="entry name" value="Nucleotidylyl transferase"/>
    <property type="match status" value="1"/>
</dbReference>
<evidence type="ECO:0000313" key="11">
    <source>
        <dbReference type="Proteomes" id="UP001500740"/>
    </source>
</evidence>
<comment type="function">
    <text evidence="9">Catalyzes the condensation of pantoate with beta-alanine in an ATP-dependent reaction via a pantoyl-adenylate intermediate.</text>
</comment>
<keyword evidence="4 9" id="KW-0436">Ligase</keyword>
<evidence type="ECO:0000256" key="4">
    <source>
        <dbReference type="ARBA" id="ARBA00022598"/>
    </source>
</evidence>
<comment type="catalytic activity">
    <reaction evidence="8 9">
        <text>(R)-pantoate + beta-alanine + ATP = (R)-pantothenate + AMP + diphosphate + H(+)</text>
        <dbReference type="Rhea" id="RHEA:10912"/>
        <dbReference type="ChEBI" id="CHEBI:15378"/>
        <dbReference type="ChEBI" id="CHEBI:15980"/>
        <dbReference type="ChEBI" id="CHEBI:29032"/>
        <dbReference type="ChEBI" id="CHEBI:30616"/>
        <dbReference type="ChEBI" id="CHEBI:33019"/>
        <dbReference type="ChEBI" id="CHEBI:57966"/>
        <dbReference type="ChEBI" id="CHEBI:456215"/>
        <dbReference type="EC" id="6.3.2.1"/>
    </reaction>
</comment>
<feature type="binding site" evidence="9">
    <location>
        <position position="153"/>
    </location>
    <ligand>
        <name>(R)-pantoate</name>
        <dbReference type="ChEBI" id="CHEBI:15980"/>
    </ligand>
</feature>
<evidence type="ECO:0000256" key="2">
    <source>
        <dbReference type="ARBA" id="ARBA00009256"/>
    </source>
</evidence>
<reference evidence="11" key="1">
    <citation type="journal article" date="2019" name="Int. J. Syst. Evol. Microbiol.">
        <title>The Global Catalogue of Microorganisms (GCM) 10K type strain sequencing project: providing services to taxonomists for standard genome sequencing and annotation.</title>
        <authorList>
            <consortium name="The Broad Institute Genomics Platform"/>
            <consortium name="The Broad Institute Genome Sequencing Center for Infectious Disease"/>
            <person name="Wu L."/>
            <person name="Ma J."/>
        </authorList>
    </citation>
    <scope>NUCLEOTIDE SEQUENCE [LARGE SCALE GENOMIC DNA]</scope>
    <source>
        <strain evidence="11">JCM 14193</strain>
    </source>
</reference>
<dbReference type="NCBIfam" id="TIGR00125">
    <property type="entry name" value="cyt_tran_rel"/>
    <property type="match status" value="1"/>
</dbReference>
<dbReference type="EMBL" id="BAAACZ010000009">
    <property type="protein sequence ID" value="GAA0459075.1"/>
    <property type="molecule type" value="Genomic_DNA"/>
</dbReference>
<evidence type="ECO:0000256" key="3">
    <source>
        <dbReference type="ARBA" id="ARBA00022490"/>
    </source>
</evidence>
<keyword evidence="6 9" id="KW-0547">Nucleotide-binding</keyword>
<feature type="binding site" evidence="9">
    <location>
        <begin position="30"/>
        <end position="37"/>
    </location>
    <ligand>
        <name>ATP</name>
        <dbReference type="ChEBI" id="CHEBI:30616"/>
    </ligand>
</feature>
<dbReference type="NCBIfam" id="TIGR00018">
    <property type="entry name" value="panC"/>
    <property type="match status" value="1"/>
</dbReference>
<dbReference type="InterPro" id="IPR042176">
    <property type="entry name" value="Pantoate_ligase_C"/>
</dbReference>
<protein>
    <recommendedName>
        <fullName evidence="9">Pantothenate synthetase</fullName>
        <shortName evidence="9">PS</shortName>
        <ecNumber evidence="9">6.3.2.1</ecNumber>
    </recommendedName>
    <alternativeName>
        <fullName evidence="9">Pantoate--beta-alanine ligase</fullName>
    </alternativeName>
    <alternativeName>
        <fullName evidence="9">Pantoate-activating enzyme</fullName>
    </alternativeName>
</protein>
<comment type="caution">
    <text evidence="10">The sequence shown here is derived from an EMBL/GenBank/DDBJ whole genome shotgun (WGS) entry which is preliminary data.</text>
</comment>
<proteinExistence type="inferred from homology"/>
<dbReference type="InterPro" id="IPR003721">
    <property type="entry name" value="Pantoate_ligase"/>
</dbReference>
<evidence type="ECO:0000313" key="10">
    <source>
        <dbReference type="EMBL" id="GAA0459075.1"/>
    </source>
</evidence>
<dbReference type="InterPro" id="IPR014729">
    <property type="entry name" value="Rossmann-like_a/b/a_fold"/>
</dbReference>
<comment type="subunit">
    <text evidence="9">Homodimer.</text>
</comment>
<dbReference type="Gene3D" id="3.30.1300.10">
    <property type="entry name" value="Pantoate-beta-alanine ligase, C-terminal domain"/>
    <property type="match status" value="1"/>
</dbReference>
<evidence type="ECO:0000256" key="6">
    <source>
        <dbReference type="ARBA" id="ARBA00022741"/>
    </source>
</evidence>
<dbReference type="PANTHER" id="PTHR21299">
    <property type="entry name" value="CYTIDYLATE KINASE/PANTOATE-BETA-ALANINE LIGASE"/>
    <property type="match status" value="1"/>
</dbReference>
<evidence type="ECO:0000256" key="9">
    <source>
        <dbReference type="HAMAP-Rule" id="MF_00158"/>
    </source>
</evidence>
<comment type="subcellular location">
    <subcellularLocation>
        <location evidence="9">Cytoplasm</location>
    </subcellularLocation>
</comment>
<comment type="pathway">
    <text evidence="1 9">Cofactor biosynthesis; (R)-pantothenate biosynthesis; (R)-pantothenate from (R)-pantoate and beta-alanine: step 1/1.</text>
</comment>
<organism evidence="10 11">
    <name type="scientific">Alkalibacillus silvisoli</name>
    <dbReference type="NCBI Taxonomy" id="392823"/>
    <lineage>
        <taxon>Bacteria</taxon>
        <taxon>Bacillati</taxon>
        <taxon>Bacillota</taxon>
        <taxon>Bacilli</taxon>
        <taxon>Bacillales</taxon>
        <taxon>Bacillaceae</taxon>
        <taxon>Alkalibacillus</taxon>
    </lineage>
</organism>
<feature type="binding site" evidence="9">
    <location>
        <position position="61"/>
    </location>
    <ligand>
        <name>(R)-pantoate</name>
        <dbReference type="ChEBI" id="CHEBI:15980"/>
    </ligand>
</feature>
<feature type="binding site" evidence="9">
    <location>
        <begin position="147"/>
        <end position="150"/>
    </location>
    <ligand>
        <name>ATP</name>
        <dbReference type="ChEBI" id="CHEBI:30616"/>
    </ligand>
</feature>
<keyword evidence="5 9" id="KW-0566">Pantothenate biosynthesis</keyword>
<evidence type="ECO:0000256" key="5">
    <source>
        <dbReference type="ARBA" id="ARBA00022655"/>
    </source>
</evidence>
<feature type="active site" description="Proton donor" evidence="9">
    <location>
        <position position="37"/>
    </location>
</feature>
<name>A0ABP3JRX8_9BACI</name>
<keyword evidence="11" id="KW-1185">Reference proteome</keyword>
<evidence type="ECO:0000256" key="8">
    <source>
        <dbReference type="ARBA" id="ARBA00048258"/>
    </source>
</evidence>
<feature type="binding site" evidence="9">
    <location>
        <begin position="184"/>
        <end position="187"/>
    </location>
    <ligand>
        <name>ATP</name>
        <dbReference type="ChEBI" id="CHEBI:30616"/>
    </ligand>
</feature>
<dbReference type="Proteomes" id="UP001500740">
    <property type="component" value="Unassembled WGS sequence"/>
</dbReference>